<evidence type="ECO:0000313" key="2">
    <source>
        <dbReference type="Proteomes" id="UP000265520"/>
    </source>
</evidence>
<dbReference type="Proteomes" id="UP000265520">
    <property type="component" value="Unassembled WGS sequence"/>
</dbReference>
<organism evidence="1 2">
    <name type="scientific">Trifolium medium</name>
    <dbReference type="NCBI Taxonomy" id="97028"/>
    <lineage>
        <taxon>Eukaryota</taxon>
        <taxon>Viridiplantae</taxon>
        <taxon>Streptophyta</taxon>
        <taxon>Embryophyta</taxon>
        <taxon>Tracheophyta</taxon>
        <taxon>Spermatophyta</taxon>
        <taxon>Magnoliopsida</taxon>
        <taxon>eudicotyledons</taxon>
        <taxon>Gunneridae</taxon>
        <taxon>Pentapetalae</taxon>
        <taxon>rosids</taxon>
        <taxon>fabids</taxon>
        <taxon>Fabales</taxon>
        <taxon>Fabaceae</taxon>
        <taxon>Papilionoideae</taxon>
        <taxon>50 kb inversion clade</taxon>
        <taxon>NPAAA clade</taxon>
        <taxon>Hologalegina</taxon>
        <taxon>IRL clade</taxon>
        <taxon>Trifolieae</taxon>
        <taxon>Trifolium</taxon>
    </lineage>
</organism>
<keyword evidence="2" id="KW-1185">Reference proteome</keyword>
<dbReference type="AlphaFoldDB" id="A0A392RX60"/>
<sequence>MLGTGEIRIALPEHLDRGSNYTLLRSRMFSSILNLLCSPSEKSCSKK</sequence>
<proteinExistence type="predicted"/>
<comment type="caution">
    <text evidence="1">The sequence shown here is derived from an EMBL/GenBank/DDBJ whole genome shotgun (WGS) entry which is preliminary data.</text>
</comment>
<dbReference type="EMBL" id="LXQA010289604">
    <property type="protein sequence ID" value="MCI41233.1"/>
    <property type="molecule type" value="Genomic_DNA"/>
</dbReference>
<evidence type="ECO:0000313" key="1">
    <source>
        <dbReference type="EMBL" id="MCI41233.1"/>
    </source>
</evidence>
<name>A0A392RX60_9FABA</name>
<accession>A0A392RX60</accession>
<feature type="non-terminal residue" evidence="1">
    <location>
        <position position="47"/>
    </location>
</feature>
<protein>
    <submittedName>
        <fullName evidence="1">Uncharacterized protein</fullName>
    </submittedName>
</protein>
<reference evidence="1 2" key="1">
    <citation type="journal article" date="2018" name="Front. Plant Sci.">
        <title>Red Clover (Trifolium pratense) and Zigzag Clover (T. medium) - A Picture of Genomic Similarities and Differences.</title>
        <authorList>
            <person name="Dluhosova J."/>
            <person name="Istvanek J."/>
            <person name="Nedelnik J."/>
            <person name="Repkova J."/>
        </authorList>
    </citation>
    <scope>NUCLEOTIDE SEQUENCE [LARGE SCALE GENOMIC DNA]</scope>
    <source>
        <strain evidence="2">cv. 10/8</strain>
        <tissue evidence="1">Leaf</tissue>
    </source>
</reference>